<dbReference type="Proteomes" id="UP000807353">
    <property type="component" value="Unassembled WGS sequence"/>
</dbReference>
<proteinExistence type="predicted"/>
<reference evidence="1" key="1">
    <citation type="submission" date="2020-11" db="EMBL/GenBank/DDBJ databases">
        <authorList>
            <consortium name="DOE Joint Genome Institute"/>
            <person name="Ahrendt S."/>
            <person name="Riley R."/>
            <person name="Andreopoulos W."/>
            <person name="Labutti K."/>
            <person name="Pangilinan J."/>
            <person name="Ruiz-Duenas F.J."/>
            <person name="Barrasa J.M."/>
            <person name="Sanchez-Garcia M."/>
            <person name="Camarero S."/>
            <person name="Miyauchi S."/>
            <person name="Serrano A."/>
            <person name="Linde D."/>
            <person name="Babiker R."/>
            <person name="Drula E."/>
            <person name="Ayuso-Fernandez I."/>
            <person name="Pacheco R."/>
            <person name="Padilla G."/>
            <person name="Ferreira P."/>
            <person name="Barriuso J."/>
            <person name="Kellner H."/>
            <person name="Castanera R."/>
            <person name="Alfaro M."/>
            <person name="Ramirez L."/>
            <person name="Pisabarro A.G."/>
            <person name="Kuo A."/>
            <person name="Tritt A."/>
            <person name="Lipzen A."/>
            <person name="He G."/>
            <person name="Yan M."/>
            <person name="Ng V."/>
            <person name="Cullen D."/>
            <person name="Martin F."/>
            <person name="Rosso M.-N."/>
            <person name="Henrissat B."/>
            <person name="Hibbett D."/>
            <person name="Martinez A.T."/>
            <person name="Grigoriev I.V."/>
        </authorList>
    </citation>
    <scope>NUCLEOTIDE SEQUENCE</scope>
    <source>
        <strain evidence="1">CBS 247.69</strain>
    </source>
</reference>
<accession>A0A9P6CN03</accession>
<organism evidence="1 2">
    <name type="scientific">Collybia nuda</name>
    <dbReference type="NCBI Taxonomy" id="64659"/>
    <lineage>
        <taxon>Eukaryota</taxon>
        <taxon>Fungi</taxon>
        <taxon>Dikarya</taxon>
        <taxon>Basidiomycota</taxon>
        <taxon>Agaricomycotina</taxon>
        <taxon>Agaricomycetes</taxon>
        <taxon>Agaricomycetidae</taxon>
        <taxon>Agaricales</taxon>
        <taxon>Tricholomatineae</taxon>
        <taxon>Clitocybaceae</taxon>
        <taxon>Collybia</taxon>
    </lineage>
</organism>
<gene>
    <name evidence="1" type="ORF">BDZ94DRAFT_1247804</name>
</gene>
<evidence type="ECO:0000313" key="2">
    <source>
        <dbReference type="Proteomes" id="UP000807353"/>
    </source>
</evidence>
<comment type="caution">
    <text evidence="1">The sequence shown here is derived from an EMBL/GenBank/DDBJ whole genome shotgun (WGS) entry which is preliminary data.</text>
</comment>
<protein>
    <submittedName>
        <fullName evidence="1">Uncharacterized protein</fullName>
    </submittedName>
</protein>
<sequence length="76" mass="8328">MFVEYSEDRRYVKADGGAIGKFGLMAMLGYDVKTLGVQYGDNLSIQGSSVGLCSIFWIYDANLALGATIGNWSVHW</sequence>
<name>A0A9P6CN03_9AGAR</name>
<evidence type="ECO:0000313" key="1">
    <source>
        <dbReference type="EMBL" id="KAF9467815.1"/>
    </source>
</evidence>
<keyword evidence="2" id="KW-1185">Reference proteome</keyword>
<dbReference type="EMBL" id="MU150235">
    <property type="protein sequence ID" value="KAF9467815.1"/>
    <property type="molecule type" value="Genomic_DNA"/>
</dbReference>
<dbReference type="AlphaFoldDB" id="A0A9P6CN03"/>